<dbReference type="Proteomes" id="UP000278807">
    <property type="component" value="Unassembled WGS sequence"/>
</dbReference>
<dbReference type="STRING" id="102285.A0A0R3TMB9"/>
<dbReference type="EMBL" id="UZAE01012295">
    <property type="protein sequence ID" value="VDO04404.1"/>
    <property type="molecule type" value="Genomic_DNA"/>
</dbReference>
<evidence type="ECO:0000256" key="5">
    <source>
        <dbReference type="SAM" id="Phobius"/>
    </source>
</evidence>
<dbReference type="Pfam" id="PF00001">
    <property type="entry name" value="7tm_1"/>
    <property type="match status" value="1"/>
</dbReference>
<reference evidence="7 8" key="2">
    <citation type="submission" date="2018-11" db="EMBL/GenBank/DDBJ databases">
        <authorList>
            <consortium name="Pathogen Informatics"/>
        </authorList>
    </citation>
    <scope>NUCLEOTIDE SEQUENCE [LARGE SCALE GENOMIC DNA]</scope>
</reference>
<dbReference type="SUPFAM" id="SSF81321">
    <property type="entry name" value="Family A G protein-coupled receptor-like"/>
    <property type="match status" value="1"/>
</dbReference>
<feature type="transmembrane region" description="Helical" evidence="5">
    <location>
        <begin position="261"/>
        <end position="286"/>
    </location>
</feature>
<dbReference type="GO" id="GO:0016020">
    <property type="term" value="C:membrane"/>
    <property type="evidence" value="ECO:0007669"/>
    <property type="project" value="UniProtKB-SubCell"/>
</dbReference>
<keyword evidence="8" id="KW-1185">Reference proteome</keyword>
<reference evidence="9" key="1">
    <citation type="submission" date="2017-02" db="UniProtKB">
        <authorList>
            <consortium name="WormBaseParasite"/>
        </authorList>
    </citation>
    <scope>IDENTIFICATION</scope>
</reference>
<dbReference type="AlphaFoldDB" id="A0A0R3TMB9"/>
<dbReference type="PANTHER" id="PTHR46641:SF18">
    <property type="entry name" value="G-PROTEIN COUPLED RECEPTORS FAMILY 1 PROFILE DOMAIN-CONTAINING PROTEIN"/>
    <property type="match status" value="1"/>
</dbReference>
<keyword evidence="4 5" id="KW-0472">Membrane</keyword>
<evidence type="ECO:0000256" key="4">
    <source>
        <dbReference type="ARBA" id="ARBA00023136"/>
    </source>
</evidence>
<feature type="transmembrane region" description="Helical" evidence="5">
    <location>
        <begin position="22"/>
        <end position="42"/>
    </location>
</feature>
<proteinExistence type="predicted"/>
<dbReference type="WBParaSite" id="HNAJ_0000845101-mRNA-1">
    <property type="protein sequence ID" value="HNAJ_0000845101-mRNA-1"/>
    <property type="gene ID" value="HNAJ_0000845101"/>
</dbReference>
<dbReference type="GO" id="GO:0004930">
    <property type="term" value="F:G protein-coupled receptor activity"/>
    <property type="evidence" value="ECO:0007669"/>
    <property type="project" value="InterPro"/>
</dbReference>
<dbReference type="Gene3D" id="1.20.1070.10">
    <property type="entry name" value="Rhodopsin 7-helix transmembrane proteins"/>
    <property type="match status" value="1"/>
</dbReference>
<sequence>MTSIVNSDKILTDCVKKIIRGYTGGPVCVIGIVTSVLSLILFKRDNSTTLSTRLLLSAIALVDIVFLLMYLILNSLQWFLPEINAFLTKPMVFTFFFFMTNVFELYRNWLVVVIAVERLLYFLKPLEFKFIWSVKKIAVVLIFLCVFSCLIRIPVIIYGIAKKPQEKMRDMDLVKLTLMIHLLTDCIILTIAPILLMIILSIATTIRINAVVKTKLRLVNNNFAQQRRISPVLQSLNNGDQLNSKEQEDNSYRKHYRIVKILHTVLVTFIICSVPSIPATIMSFYLYLHDLQRGQLFVITEVLSSIANLGSLVNSTSNFFVYVAHSKRYRYILAKILMLDRCFASFHREPSSTQETCCNLQEDGKTQFAHSVNNHSNAT</sequence>
<evidence type="ECO:0000313" key="9">
    <source>
        <dbReference type="WBParaSite" id="HNAJ_0000845101-mRNA-1"/>
    </source>
</evidence>
<dbReference type="PANTHER" id="PTHR46641">
    <property type="entry name" value="FMRFAMIDE RECEPTOR-RELATED"/>
    <property type="match status" value="1"/>
</dbReference>
<dbReference type="InterPro" id="IPR017452">
    <property type="entry name" value="GPCR_Rhodpsn_7TM"/>
</dbReference>
<gene>
    <name evidence="7" type="ORF">HNAJ_LOCUS8447</name>
</gene>
<feature type="domain" description="G-protein coupled receptors family 1 profile" evidence="6">
    <location>
        <begin position="34"/>
        <end position="322"/>
    </location>
</feature>
<feature type="transmembrane region" description="Helical" evidence="5">
    <location>
        <begin position="137"/>
        <end position="160"/>
    </location>
</feature>
<evidence type="ECO:0000256" key="2">
    <source>
        <dbReference type="ARBA" id="ARBA00022692"/>
    </source>
</evidence>
<feature type="transmembrane region" description="Helical" evidence="5">
    <location>
        <begin position="93"/>
        <end position="116"/>
    </location>
</feature>
<evidence type="ECO:0000256" key="3">
    <source>
        <dbReference type="ARBA" id="ARBA00022989"/>
    </source>
</evidence>
<keyword evidence="2 5" id="KW-0812">Transmembrane</keyword>
<comment type="subcellular location">
    <subcellularLocation>
        <location evidence="1">Membrane</location>
    </subcellularLocation>
</comment>
<feature type="transmembrane region" description="Helical" evidence="5">
    <location>
        <begin position="306"/>
        <end position="325"/>
    </location>
</feature>
<dbReference type="InterPro" id="IPR052954">
    <property type="entry name" value="GPCR-Ligand_Int"/>
</dbReference>
<evidence type="ECO:0000313" key="7">
    <source>
        <dbReference type="EMBL" id="VDO04404.1"/>
    </source>
</evidence>
<organism evidence="9">
    <name type="scientific">Rodentolepis nana</name>
    <name type="common">Dwarf tapeworm</name>
    <name type="synonym">Hymenolepis nana</name>
    <dbReference type="NCBI Taxonomy" id="102285"/>
    <lineage>
        <taxon>Eukaryota</taxon>
        <taxon>Metazoa</taxon>
        <taxon>Spiralia</taxon>
        <taxon>Lophotrochozoa</taxon>
        <taxon>Platyhelminthes</taxon>
        <taxon>Cestoda</taxon>
        <taxon>Eucestoda</taxon>
        <taxon>Cyclophyllidea</taxon>
        <taxon>Hymenolepididae</taxon>
        <taxon>Rodentolepis</taxon>
    </lineage>
</organism>
<name>A0A0R3TMB9_RODNA</name>
<keyword evidence="3 5" id="KW-1133">Transmembrane helix</keyword>
<accession>A0A0R3TMB9</accession>
<evidence type="ECO:0000256" key="1">
    <source>
        <dbReference type="ARBA" id="ARBA00004370"/>
    </source>
</evidence>
<protein>
    <submittedName>
        <fullName evidence="9">G_PROTEIN_RECEP_F1_2 domain-containing protein</fullName>
    </submittedName>
</protein>
<feature type="transmembrane region" description="Helical" evidence="5">
    <location>
        <begin position="54"/>
        <end position="73"/>
    </location>
</feature>
<evidence type="ECO:0000259" key="6">
    <source>
        <dbReference type="PROSITE" id="PS50262"/>
    </source>
</evidence>
<evidence type="ECO:0000313" key="8">
    <source>
        <dbReference type="Proteomes" id="UP000278807"/>
    </source>
</evidence>
<dbReference type="PROSITE" id="PS50262">
    <property type="entry name" value="G_PROTEIN_RECEP_F1_2"/>
    <property type="match status" value="1"/>
</dbReference>
<dbReference type="OrthoDB" id="6250811at2759"/>
<dbReference type="InterPro" id="IPR000276">
    <property type="entry name" value="GPCR_Rhodpsn"/>
</dbReference>
<feature type="transmembrane region" description="Helical" evidence="5">
    <location>
        <begin position="180"/>
        <end position="206"/>
    </location>
</feature>